<evidence type="ECO:0000313" key="2">
    <source>
        <dbReference type="EMBL" id="GCA68024.1"/>
    </source>
</evidence>
<dbReference type="Proteomes" id="UP000265643">
    <property type="component" value="Unassembled WGS sequence"/>
</dbReference>
<dbReference type="RefSeq" id="WP_119298641.1">
    <property type="nucleotide sequence ID" value="NZ_BHGK01000001.1"/>
</dbReference>
<sequence>MAWITVDQKLIGGKLRNFAKQSGISQNEAIGILIRLWLWGLDNAEESGRIIAAEHEDIEEAIRPGFLEVERSTISNIVDNLIKTGWIDKKGDSLYLHDWIDWRSFYTSYESKKAQHAERMRNYRAEKKKEQQAQPEPEEKPVEPKKAIRKEYAVGFEEFWKIYPRKVDKGNAYKKYQARLNDGYSEAELLTAATNYANQCKREKTEARFIKHPKTFLSDTMPFTDFLDHGQQTNIPEQQEPPGKRKNPFL</sequence>
<comment type="caution">
    <text evidence="2">The sequence shown here is derived from an EMBL/GenBank/DDBJ whole genome shotgun (WGS) entry which is preliminary data.</text>
</comment>
<reference evidence="3" key="1">
    <citation type="submission" date="2018-09" db="EMBL/GenBank/DDBJ databases">
        <title>Draft Genome Sequence of Mediterraneibacter sp. KCTC 15684.</title>
        <authorList>
            <person name="Kim J.S."/>
            <person name="Han K.I."/>
            <person name="Suh M.K."/>
            <person name="Lee K.C."/>
            <person name="Eom M.K."/>
            <person name="Lee J.H."/>
            <person name="Park S.H."/>
            <person name="Kang S.W."/>
            <person name="Park J.E."/>
            <person name="Oh B.S."/>
            <person name="Yu S.Y."/>
            <person name="Choi S.H."/>
            <person name="Lee D.H."/>
            <person name="Yoon H."/>
            <person name="Kim B."/>
            <person name="Yang S.J."/>
            <person name="Lee J.S."/>
        </authorList>
    </citation>
    <scope>NUCLEOTIDE SEQUENCE [LARGE SCALE GENOMIC DNA]</scope>
    <source>
        <strain evidence="3">KCTC 15684</strain>
    </source>
</reference>
<evidence type="ECO:0000256" key="1">
    <source>
        <dbReference type="SAM" id="MobiDB-lite"/>
    </source>
</evidence>
<name>A0A391P1W3_9FIRM</name>
<dbReference type="AlphaFoldDB" id="A0A391P1W3"/>
<protein>
    <recommendedName>
        <fullName evidence="4">Bacteriophage lambda Replication protein O N-terminal domain-containing protein</fullName>
    </recommendedName>
</protein>
<dbReference type="EMBL" id="BHGK01000001">
    <property type="protein sequence ID" value="GCA68024.1"/>
    <property type="molecule type" value="Genomic_DNA"/>
</dbReference>
<evidence type="ECO:0008006" key="4">
    <source>
        <dbReference type="Google" id="ProtNLM"/>
    </source>
</evidence>
<proteinExistence type="predicted"/>
<gene>
    <name evidence="2" type="ORF">KGMB01110_24600</name>
</gene>
<feature type="region of interest" description="Disordered" evidence="1">
    <location>
        <begin position="123"/>
        <end position="144"/>
    </location>
</feature>
<feature type="region of interest" description="Disordered" evidence="1">
    <location>
        <begin position="221"/>
        <end position="250"/>
    </location>
</feature>
<accession>A0A391P1W3</accession>
<organism evidence="2 3">
    <name type="scientific">Mediterraneibacter butyricigenes</name>
    <dbReference type="NCBI Taxonomy" id="2316025"/>
    <lineage>
        <taxon>Bacteria</taxon>
        <taxon>Bacillati</taxon>
        <taxon>Bacillota</taxon>
        <taxon>Clostridia</taxon>
        <taxon>Lachnospirales</taxon>
        <taxon>Lachnospiraceae</taxon>
        <taxon>Mediterraneibacter</taxon>
    </lineage>
</organism>
<evidence type="ECO:0000313" key="3">
    <source>
        <dbReference type="Proteomes" id="UP000265643"/>
    </source>
</evidence>
<keyword evidence="3" id="KW-1185">Reference proteome</keyword>